<reference evidence="11 12" key="1">
    <citation type="journal article" date="2023" name="Sci. Data">
        <title>Genome assembly of the Korean intertidal mud-creeper Batillaria attramentaria.</title>
        <authorList>
            <person name="Patra A.K."/>
            <person name="Ho P.T."/>
            <person name="Jun S."/>
            <person name="Lee S.J."/>
            <person name="Kim Y."/>
            <person name="Won Y.J."/>
        </authorList>
    </citation>
    <scope>NUCLEOTIDE SEQUENCE [LARGE SCALE GENOMIC DNA]</scope>
    <source>
        <strain evidence="11">Wonlab-2016</strain>
    </source>
</reference>
<feature type="disulfide bond" evidence="7">
    <location>
        <begin position="50"/>
        <end position="65"/>
    </location>
</feature>
<feature type="compositionally biased region" description="Acidic residues" evidence="8">
    <location>
        <begin position="522"/>
        <end position="541"/>
    </location>
</feature>
<feature type="region of interest" description="Disordered" evidence="8">
    <location>
        <begin position="744"/>
        <end position="877"/>
    </location>
</feature>
<feature type="region of interest" description="Disordered" evidence="8">
    <location>
        <begin position="144"/>
        <end position="264"/>
    </location>
</feature>
<keyword evidence="9" id="KW-0812">Transmembrane</keyword>
<feature type="compositionally biased region" description="Basic and acidic residues" evidence="8">
    <location>
        <begin position="783"/>
        <end position="793"/>
    </location>
</feature>
<organism evidence="11 12">
    <name type="scientific">Batillaria attramentaria</name>
    <dbReference type="NCBI Taxonomy" id="370345"/>
    <lineage>
        <taxon>Eukaryota</taxon>
        <taxon>Metazoa</taxon>
        <taxon>Spiralia</taxon>
        <taxon>Lophotrochozoa</taxon>
        <taxon>Mollusca</taxon>
        <taxon>Gastropoda</taxon>
        <taxon>Caenogastropoda</taxon>
        <taxon>Sorbeoconcha</taxon>
        <taxon>Cerithioidea</taxon>
        <taxon>Batillariidae</taxon>
        <taxon>Batillaria</taxon>
    </lineage>
</organism>
<dbReference type="InterPro" id="IPR001368">
    <property type="entry name" value="TNFR/NGFR_Cys_rich_reg"/>
</dbReference>
<evidence type="ECO:0000256" key="7">
    <source>
        <dbReference type="PROSITE-ProRule" id="PRU00206"/>
    </source>
</evidence>
<keyword evidence="5" id="KW-0675">Receptor</keyword>
<dbReference type="InterPro" id="IPR052491">
    <property type="entry name" value="TNFRSF10"/>
</dbReference>
<evidence type="ECO:0000256" key="3">
    <source>
        <dbReference type="ARBA" id="ARBA00023136"/>
    </source>
</evidence>
<dbReference type="GO" id="GO:0016020">
    <property type="term" value="C:membrane"/>
    <property type="evidence" value="ECO:0007669"/>
    <property type="project" value="UniProtKB-SubCell"/>
</dbReference>
<feature type="compositionally biased region" description="Basic and acidic residues" evidence="8">
    <location>
        <begin position="159"/>
        <end position="172"/>
    </location>
</feature>
<feature type="compositionally biased region" description="Low complexity" evidence="8">
    <location>
        <begin position="311"/>
        <end position="326"/>
    </location>
</feature>
<feature type="compositionally biased region" description="Acidic residues" evidence="8">
    <location>
        <begin position="842"/>
        <end position="874"/>
    </location>
</feature>
<feature type="compositionally biased region" description="Polar residues" evidence="8">
    <location>
        <begin position="1052"/>
        <end position="1071"/>
    </location>
</feature>
<feature type="compositionally biased region" description="Low complexity" evidence="8">
    <location>
        <begin position="498"/>
        <end position="513"/>
    </location>
</feature>
<feature type="disulfide bond" evidence="7">
    <location>
        <begin position="68"/>
        <end position="81"/>
    </location>
</feature>
<keyword evidence="3 9" id="KW-0472">Membrane</keyword>
<evidence type="ECO:0000256" key="9">
    <source>
        <dbReference type="SAM" id="Phobius"/>
    </source>
</evidence>
<dbReference type="PROSITE" id="PS00652">
    <property type="entry name" value="TNFR_NGFR_1"/>
    <property type="match status" value="1"/>
</dbReference>
<feature type="compositionally biased region" description="Basic and acidic residues" evidence="8">
    <location>
        <begin position="215"/>
        <end position="225"/>
    </location>
</feature>
<keyword evidence="2" id="KW-0677">Repeat</keyword>
<dbReference type="Pfam" id="PF00020">
    <property type="entry name" value="TNFR_c6"/>
    <property type="match status" value="1"/>
</dbReference>
<feature type="region of interest" description="Disordered" evidence="8">
    <location>
        <begin position="684"/>
        <end position="711"/>
    </location>
</feature>
<name>A0ABD0LLI6_9CAEN</name>
<feature type="compositionally biased region" description="Low complexity" evidence="8">
    <location>
        <begin position="401"/>
        <end position="412"/>
    </location>
</feature>
<gene>
    <name evidence="11" type="ORF">BaRGS_00008326</name>
</gene>
<keyword evidence="4 7" id="KW-1015">Disulfide bond</keyword>
<evidence type="ECO:0000313" key="12">
    <source>
        <dbReference type="Proteomes" id="UP001519460"/>
    </source>
</evidence>
<keyword evidence="6" id="KW-0325">Glycoprotein</keyword>
<dbReference type="SUPFAM" id="SSF57586">
    <property type="entry name" value="TNF receptor-like"/>
    <property type="match status" value="2"/>
</dbReference>
<evidence type="ECO:0000256" key="8">
    <source>
        <dbReference type="SAM" id="MobiDB-lite"/>
    </source>
</evidence>
<feature type="transmembrane region" description="Helical" evidence="9">
    <location>
        <begin position="881"/>
        <end position="904"/>
    </location>
</feature>
<feature type="compositionally biased region" description="Basic and acidic residues" evidence="8">
    <location>
        <begin position="822"/>
        <end position="841"/>
    </location>
</feature>
<sequence>ISRGDPDIIRQLFRRSESEPEDLPECKKCPPGLFASKPCFHGTDTVCTACEDGTFTDKDNVDTECQPCSQCGVGLFQAQACTRTSDTVCDSCASTTATDLEDYRKACLGEEEKEEEQEDSDVQLGSDVIVDPDVKDMHEMMLGDDASTVPDDVVPTDSSHTDGKKTSDDPKPETSPVVVPAPVEGGETTGEATGEANEDKGDDSAVPEQETEASSDQKEDDKPTEPAEVTEEQPLETEDENLVDEPSAAPETTKATADTDMHGPNLNLLTKLLLKSILLKSILLKSILLKSIILKKNLVDHGHEDSDAEKTSPAAVASVSPTTAAPDAADELGVAETGDSRSEEATDESEAEPTPLTTTARSQTEDKTHEEEEKEENVVNEDVSVADGKDDAETETGEAGGVTTTTKQPTPETEAEEKDEEPTSPAALTATPSPEAAQLAQAENVTDDKTVDVEETKEETEDVKTSLAPPQPPTDSQPDDVGGDADDVDEDDDDEESTTSAVTVTTPLPTAVESGEAVNITDTEDVGEEEKEDTADTDDDLQPALPALGAEDIMGSESNDTDDVASAETSDVPDKDAKQDGGNATQDDVDQTTHVSAAAAIPGGDTLTVEEDGSGEHGSANDTEETEDVVQPNVTQDVENKTESSVVLPAVDGGEDSDKEEDSKTSTQAPVVTDVDVHIEVGDDTKTTTTHTPTVSPTPAPVLTTTTVKSKEDDEGVDIVLPVEQPISKVVTTTVQPVREAVTTTKRIPTLEEVESSQSPGEGQEGEVVDLGSGEVPGIVIDVGKEEESKEKTTTPGVDVNVGVERTKPPGGPSSGTRRGHTHIEPHGKQEEEEHTEHTVEPEEAEKELEEAEADGEASEIEVEESIGDSEEDTESKKRTAIIVGVAIGGVALFAILFLLSRVCRKRGSFKVMKKVPSENEAMGNGNAESIEFRPLSDGTGIYDEVDETGHVGSKGGYRKINADNNYTPLASAPAPNEDPVYAVVNKKRQPPKEEIIHDSHVNGIDKIRYIDETTDDEGGEPTARDRLLPPKQREATVPEVDDEERPEPESKQSAASTSGESQTSLSTDVLNNLEKKMGEGTAGATANGPADVANEVVASS</sequence>
<evidence type="ECO:0000256" key="2">
    <source>
        <dbReference type="ARBA" id="ARBA00022737"/>
    </source>
</evidence>
<dbReference type="Gene3D" id="2.10.50.10">
    <property type="entry name" value="Tumor Necrosis Factor Receptor, subunit A, domain 2"/>
    <property type="match status" value="2"/>
</dbReference>
<dbReference type="PROSITE" id="PS50050">
    <property type="entry name" value="TNFR_NGFR_2"/>
    <property type="match status" value="1"/>
</dbReference>
<comment type="subcellular location">
    <subcellularLocation>
        <location evidence="1">Membrane</location>
    </subcellularLocation>
</comment>
<dbReference type="Proteomes" id="UP001519460">
    <property type="component" value="Unassembled WGS sequence"/>
</dbReference>
<evidence type="ECO:0000256" key="6">
    <source>
        <dbReference type="ARBA" id="ARBA00023180"/>
    </source>
</evidence>
<keyword evidence="12" id="KW-1185">Reference proteome</keyword>
<dbReference type="PANTHER" id="PTHR46330">
    <property type="entry name" value="TUMOR NECROSIS FACTOR RECEPTOR SUPERFAMILY MEMBER 10B"/>
    <property type="match status" value="1"/>
</dbReference>
<feature type="disulfide bond" evidence="7">
    <location>
        <begin position="71"/>
        <end position="89"/>
    </location>
</feature>
<evidence type="ECO:0000259" key="10">
    <source>
        <dbReference type="PROSITE" id="PS50050"/>
    </source>
</evidence>
<dbReference type="SMART" id="SM00208">
    <property type="entry name" value="TNFR"/>
    <property type="match status" value="2"/>
</dbReference>
<keyword evidence="9" id="KW-1133">Transmembrane helix</keyword>
<feature type="non-terminal residue" evidence="11">
    <location>
        <position position="1"/>
    </location>
</feature>
<feature type="region of interest" description="Disordered" evidence="8">
    <location>
        <begin position="1"/>
        <end position="24"/>
    </location>
</feature>
<accession>A0ABD0LLI6</accession>
<feature type="compositionally biased region" description="Acidic residues" evidence="8">
    <location>
        <begin position="477"/>
        <end position="497"/>
    </location>
</feature>
<dbReference type="AlphaFoldDB" id="A0ABD0LLI6"/>
<evidence type="ECO:0000256" key="4">
    <source>
        <dbReference type="ARBA" id="ARBA00023157"/>
    </source>
</evidence>
<feature type="compositionally biased region" description="Basic and acidic residues" evidence="8">
    <location>
        <begin position="1023"/>
        <end position="1037"/>
    </location>
</feature>
<feature type="region of interest" description="Disordered" evidence="8">
    <location>
        <begin position="1007"/>
        <end position="1101"/>
    </location>
</feature>
<feature type="compositionally biased region" description="Low complexity" evidence="8">
    <location>
        <begin position="687"/>
        <end position="708"/>
    </location>
</feature>
<evidence type="ECO:0000256" key="1">
    <source>
        <dbReference type="ARBA" id="ARBA00004370"/>
    </source>
</evidence>
<evidence type="ECO:0000256" key="5">
    <source>
        <dbReference type="ARBA" id="ARBA00023170"/>
    </source>
</evidence>
<feature type="compositionally biased region" description="Low complexity" evidence="8">
    <location>
        <begin position="176"/>
        <end position="195"/>
    </location>
</feature>
<protein>
    <recommendedName>
        <fullName evidence="10">TNFR-Cys domain-containing protein</fullName>
    </recommendedName>
</protein>
<evidence type="ECO:0000313" key="11">
    <source>
        <dbReference type="EMBL" id="KAK7500419.1"/>
    </source>
</evidence>
<dbReference type="PANTHER" id="PTHR46330:SF6">
    <property type="entry name" value="HEMATOPOIETIC DEATH RECEPTOR-RELATED"/>
    <property type="match status" value="1"/>
</dbReference>
<proteinExistence type="predicted"/>
<comment type="caution">
    <text evidence="11">The sequence shown here is derived from an EMBL/GenBank/DDBJ whole genome shotgun (WGS) entry which is preliminary data.</text>
</comment>
<feature type="compositionally biased region" description="Acidic residues" evidence="8">
    <location>
        <begin position="413"/>
        <end position="422"/>
    </location>
</feature>
<dbReference type="EMBL" id="JACVVK020000037">
    <property type="protein sequence ID" value="KAK7500419.1"/>
    <property type="molecule type" value="Genomic_DNA"/>
</dbReference>
<dbReference type="CDD" id="cd00185">
    <property type="entry name" value="TNFRSF"/>
    <property type="match status" value="1"/>
</dbReference>
<feature type="domain" description="TNFR-Cys" evidence="10">
    <location>
        <begin position="49"/>
        <end position="89"/>
    </location>
</feature>
<feature type="repeat" description="TNFR-Cys" evidence="7">
    <location>
        <begin position="49"/>
        <end position="89"/>
    </location>
</feature>
<feature type="region of interest" description="Disordered" evidence="8">
    <location>
        <begin position="303"/>
        <end position="671"/>
    </location>
</feature>
<feature type="compositionally biased region" description="Acidic residues" evidence="8">
    <location>
        <begin position="228"/>
        <end position="243"/>
    </location>
</feature>